<evidence type="ECO:0000313" key="2">
    <source>
        <dbReference type="EMBL" id="RHZ54809.1"/>
    </source>
</evidence>
<evidence type="ECO:0000256" key="1">
    <source>
        <dbReference type="SAM" id="MobiDB-lite"/>
    </source>
</evidence>
<dbReference type="AlphaFoldDB" id="A0A397GWX6"/>
<name>A0A397GWX6_9GLOM</name>
<evidence type="ECO:0000313" key="3">
    <source>
        <dbReference type="Proteomes" id="UP000266861"/>
    </source>
</evidence>
<dbReference type="Proteomes" id="UP000266861">
    <property type="component" value="Unassembled WGS sequence"/>
</dbReference>
<feature type="compositionally biased region" description="Polar residues" evidence="1">
    <location>
        <begin position="1"/>
        <end position="10"/>
    </location>
</feature>
<feature type="compositionally biased region" description="Polar residues" evidence="1">
    <location>
        <begin position="17"/>
        <end position="33"/>
    </location>
</feature>
<keyword evidence="3" id="KW-1185">Reference proteome</keyword>
<gene>
    <name evidence="2" type="ORF">Glove_423g30</name>
</gene>
<reference evidence="2 3" key="1">
    <citation type="submission" date="2018-08" db="EMBL/GenBank/DDBJ databases">
        <title>Genome and evolution of the arbuscular mycorrhizal fungus Diversispora epigaea (formerly Glomus versiforme) and its bacterial endosymbionts.</title>
        <authorList>
            <person name="Sun X."/>
            <person name="Fei Z."/>
            <person name="Harrison M."/>
        </authorList>
    </citation>
    <scope>NUCLEOTIDE SEQUENCE [LARGE SCALE GENOMIC DNA]</scope>
    <source>
        <strain evidence="2 3">IT104</strain>
    </source>
</reference>
<dbReference type="EMBL" id="PQFF01000374">
    <property type="protein sequence ID" value="RHZ54809.1"/>
    <property type="molecule type" value="Genomic_DNA"/>
</dbReference>
<organism evidence="2 3">
    <name type="scientific">Diversispora epigaea</name>
    <dbReference type="NCBI Taxonomy" id="1348612"/>
    <lineage>
        <taxon>Eukaryota</taxon>
        <taxon>Fungi</taxon>
        <taxon>Fungi incertae sedis</taxon>
        <taxon>Mucoromycota</taxon>
        <taxon>Glomeromycotina</taxon>
        <taxon>Glomeromycetes</taxon>
        <taxon>Diversisporales</taxon>
        <taxon>Diversisporaceae</taxon>
        <taxon>Diversispora</taxon>
    </lineage>
</organism>
<accession>A0A397GWX6</accession>
<feature type="compositionally biased region" description="Polar residues" evidence="1">
    <location>
        <begin position="41"/>
        <end position="52"/>
    </location>
</feature>
<sequence>MSCIAASSSSDYHENNVTKQIDPNHIKTGNSSVGRAGDCSEPQSSTLISLGR</sequence>
<proteinExistence type="predicted"/>
<protein>
    <submittedName>
        <fullName evidence="2">Uncharacterized protein</fullName>
    </submittedName>
</protein>
<feature type="region of interest" description="Disordered" evidence="1">
    <location>
        <begin position="1"/>
        <end position="52"/>
    </location>
</feature>
<comment type="caution">
    <text evidence="2">The sequence shown here is derived from an EMBL/GenBank/DDBJ whole genome shotgun (WGS) entry which is preliminary data.</text>
</comment>